<dbReference type="PROSITE" id="PS50206">
    <property type="entry name" value="RHODANESE_3"/>
    <property type="match status" value="1"/>
</dbReference>
<keyword evidence="6" id="KW-0676">Redox-active center</keyword>
<evidence type="ECO:0000256" key="6">
    <source>
        <dbReference type="ARBA" id="ARBA00023284"/>
    </source>
</evidence>
<dbReference type="RefSeq" id="WP_114436391.1">
    <property type="nucleotide sequence ID" value="NZ_QPIZ01000003.1"/>
</dbReference>
<dbReference type="InterPro" id="IPR004099">
    <property type="entry name" value="Pyr_nucl-diS_OxRdtase_dimer"/>
</dbReference>
<dbReference type="SUPFAM" id="SSF55424">
    <property type="entry name" value="FAD/NAD-linked reductases, dimerisation (C-terminal) domain"/>
    <property type="match status" value="1"/>
</dbReference>
<accession>A0A368VEA8</accession>
<keyword evidence="3" id="KW-0285">Flavoprotein</keyword>
<evidence type="ECO:0000256" key="2">
    <source>
        <dbReference type="ARBA" id="ARBA00009130"/>
    </source>
</evidence>
<keyword evidence="4" id="KW-0274">FAD</keyword>
<dbReference type="InterPro" id="IPR027396">
    <property type="entry name" value="DsrEFH-like"/>
</dbReference>
<protein>
    <submittedName>
        <fullName evidence="8">NADPH-dependent 2,4-dienoyl-CoA reductase/sulfur reductase-like enzyme</fullName>
    </submittedName>
</protein>
<gene>
    <name evidence="8" type="ORF">DFO77_10355</name>
</gene>
<comment type="cofactor">
    <cofactor evidence="1">
        <name>FAD</name>
        <dbReference type="ChEBI" id="CHEBI:57692"/>
    </cofactor>
</comment>
<dbReference type="PANTHER" id="PTHR43429">
    <property type="entry name" value="PYRIDINE NUCLEOTIDE-DISULFIDE OXIDOREDUCTASE DOMAIN-CONTAINING"/>
    <property type="match status" value="1"/>
</dbReference>
<dbReference type="Gene3D" id="3.30.110.40">
    <property type="entry name" value="TusA-like domain"/>
    <property type="match status" value="1"/>
</dbReference>
<sequence>MQKKYVIIGGVAGGATTAARLRRIDENAEIIMLERGEHISYANCGLPYYIGGVIKEREKLLVQTPESFGGRFNIDVRIFSEVTDIDAENQTVSVRDLKSGKEYSEKYDKLVLSPGAQPVKPPIPGIDHKNIFTLRNVDDTDRIKAFVDDEKPRSAIVVGAGFIGLEMAENLHHRGINVTVVEAAPQVMNMMDPEIAALLHQHFKEKEVGLYLQDAVQEFRDNGNELTVRLASGNLLKADFVVLSIGVKPDTSLAQKANLKLGQRGGIVVDDYLQTSQENIYAVGDAIEFPHPLTGQSSLAFLAGPANKQGRILADNMVYGHQRKYRGSIGTAIAKVFDLTAGTTGLSDKALAQAGIPHQSTIVNAGSHAGYYPGSTNMVLKLTFSPENGKVLGAQIVGYGGVDKRIDIIAAVIKENGDIYDLQEIEHAYAPPFSSAKDPVSQAGYNAENIMKGLFLPLSPYKFHEWSHSDSCLIDVRTPDEYSLNAIEGSVNIELDQLRERLDEIPRDKNLYIFCGVGLRGYVATRILKQHGFEKVYNLSGGLKVYQSAMAEQNNPLKFSKSEEAMPASEEEMGQLPLIKADTLQVDACGLQCPGPVLKLKEEMAKIEPGQEMQVKATDPGFYNDVASWCKVTGHTLVGRSKKGAEITAVIRKKSEKSSEMNGMERLSEGIRTIDKGDNKTIIVFSDDLDRALASFVIANGAASMGKKVTMFFTFWGLNVIKKQDKPRTRKGMMDRMFGLMMPGHAGKLPLSNMNMGGIGRGMMKQRMKSKNVDALEVMIDNAVRSEVQMIACQMSMDVMGVRSEELIDGVRVGGVANYLEEAESSNLNLFI</sequence>
<dbReference type="PRINTS" id="PR00368">
    <property type="entry name" value="FADPNR"/>
</dbReference>
<evidence type="ECO:0000256" key="4">
    <source>
        <dbReference type="ARBA" id="ARBA00022827"/>
    </source>
</evidence>
<keyword evidence="5" id="KW-0560">Oxidoreductase</keyword>
<dbReference type="PRINTS" id="PR00411">
    <property type="entry name" value="PNDRDTASEI"/>
</dbReference>
<dbReference type="InterPro" id="IPR032836">
    <property type="entry name" value="DsrE2-like"/>
</dbReference>
<evidence type="ECO:0000256" key="3">
    <source>
        <dbReference type="ARBA" id="ARBA00022630"/>
    </source>
</evidence>
<dbReference type="PROSITE" id="PS01148">
    <property type="entry name" value="UPF0033"/>
    <property type="match status" value="1"/>
</dbReference>
<dbReference type="SUPFAM" id="SSF52821">
    <property type="entry name" value="Rhodanese/Cell cycle control phosphatase"/>
    <property type="match status" value="1"/>
</dbReference>
<evidence type="ECO:0000256" key="1">
    <source>
        <dbReference type="ARBA" id="ARBA00001974"/>
    </source>
</evidence>
<dbReference type="SUPFAM" id="SSF75169">
    <property type="entry name" value="DsrEFH-like"/>
    <property type="match status" value="1"/>
</dbReference>
<proteinExistence type="inferred from homology"/>
<dbReference type="InterPro" id="IPR001763">
    <property type="entry name" value="Rhodanese-like_dom"/>
</dbReference>
<dbReference type="InterPro" id="IPR016156">
    <property type="entry name" value="FAD/NAD-linked_Rdtase_dimer_sf"/>
</dbReference>
<dbReference type="SUPFAM" id="SSF64307">
    <property type="entry name" value="SirA-like"/>
    <property type="match status" value="1"/>
</dbReference>
<keyword evidence="9" id="KW-1185">Reference proteome</keyword>
<dbReference type="InterPro" id="IPR001455">
    <property type="entry name" value="TusA-like"/>
</dbReference>
<evidence type="ECO:0000259" key="7">
    <source>
        <dbReference type="PROSITE" id="PS50206"/>
    </source>
</evidence>
<dbReference type="InterPro" id="IPR023753">
    <property type="entry name" value="FAD/NAD-binding_dom"/>
</dbReference>
<evidence type="ECO:0000313" key="8">
    <source>
        <dbReference type="EMBL" id="RCW38590.1"/>
    </source>
</evidence>
<feature type="domain" description="Rhodanese" evidence="7">
    <location>
        <begin position="467"/>
        <end position="555"/>
    </location>
</feature>
<comment type="similarity">
    <text evidence="2">Belongs to the class-III pyridine nucleotide-disulfide oxidoreductase family.</text>
</comment>
<dbReference type="AlphaFoldDB" id="A0A368VEA8"/>
<evidence type="ECO:0000256" key="5">
    <source>
        <dbReference type="ARBA" id="ARBA00023002"/>
    </source>
</evidence>
<dbReference type="Gene3D" id="3.40.1260.10">
    <property type="entry name" value="DsrEFH-like"/>
    <property type="match status" value="1"/>
</dbReference>
<dbReference type="InterPro" id="IPR036868">
    <property type="entry name" value="TusA-like_sf"/>
</dbReference>
<organism evidence="8 9">
    <name type="scientific">Marinilabilia salmonicolor</name>
    <dbReference type="NCBI Taxonomy" id="989"/>
    <lineage>
        <taxon>Bacteria</taxon>
        <taxon>Pseudomonadati</taxon>
        <taxon>Bacteroidota</taxon>
        <taxon>Bacteroidia</taxon>
        <taxon>Marinilabiliales</taxon>
        <taxon>Marinilabiliaceae</taxon>
        <taxon>Marinilabilia</taxon>
    </lineage>
</organism>
<dbReference type="Pfam" id="PF02852">
    <property type="entry name" value="Pyr_redox_dim"/>
    <property type="match status" value="1"/>
</dbReference>
<dbReference type="Proteomes" id="UP000252733">
    <property type="component" value="Unassembled WGS sequence"/>
</dbReference>
<dbReference type="InterPro" id="IPR050260">
    <property type="entry name" value="FAD-bd_OxRdtase"/>
</dbReference>
<dbReference type="SUPFAM" id="SSF51905">
    <property type="entry name" value="FAD/NAD(P)-binding domain"/>
    <property type="match status" value="2"/>
</dbReference>
<dbReference type="PANTHER" id="PTHR43429:SF1">
    <property type="entry name" value="NAD(P)H SULFUR OXIDOREDUCTASE (COA-DEPENDENT)"/>
    <property type="match status" value="1"/>
</dbReference>
<name>A0A368VEA8_9BACT</name>
<dbReference type="Pfam" id="PF00581">
    <property type="entry name" value="Rhodanese"/>
    <property type="match status" value="1"/>
</dbReference>
<dbReference type="EMBL" id="QPIZ01000003">
    <property type="protein sequence ID" value="RCW38590.1"/>
    <property type="molecule type" value="Genomic_DNA"/>
</dbReference>
<dbReference type="Pfam" id="PF07992">
    <property type="entry name" value="Pyr_redox_2"/>
    <property type="match status" value="1"/>
</dbReference>
<comment type="caution">
    <text evidence="8">The sequence shown here is derived from an EMBL/GenBank/DDBJ whole genome shotgun (WGS) entry which is preliminary data.</text>
</comment>
<reference evidence="8 9" key="1">
    <citation type="submission" date="2018-07" db="EMBL/GenBank/DDBJ databases">
        <title>Freshwater and sediment microbial communities from various areas in North America, analyzing microbe dynamics in response to fracking.</title>
        <authorList>
            <person name="Lamendella R."/>
        </authorList>
    </citation>
    <scope>NUCLEOTIDE SEQUENCE [LARGE SCALE GENOMIC DNA]</scope>
    <source>
        <strain evidence="8 9">160A</strain>
    </source>
</reference>
<dbReference type="GO" id="GO:0016491">
    <property type="term" value="F:oxidoreductase activity"/>
    <property type="evidence" value="ECO:0007669"/>
    <property type="project" value="UniProtKB-KW"/>
</dbReference>
<dbReference type="InterPro" id="IPR036188">
    <property type="entry name" value="FAD/NAD-bd_sf"/>
</dbReference>
<dbReference type="Gene3D" id="3.50.50.60">
    <property type="entry name" value="FAD/NAD(P)-binding domain"/>
    <property type="match status" value="2"/>
</dbReference>
<dbReference type="InterPro" id="IPR036873">
    <property type="entry name" value="Rhodanese-like_dom_sf"/>
</dbReference>
<dbReference type="Pfam" id="PF01206">
    <property type="entry name" value="TusA"/>
    <property type="match status" value="1"/>
</dbReference>
<dbReference type="SMART" id="SM00450">
    <property type="entry name" value="RHOD"/>
    <property type="match status" value="1"/>
</dbReference>
<dbReference type="Gene3D" id="3.40.250.10">
    <property type="entry name" value="Rhodanese-like domain"/>
    <property type="match status" value="1"/>
</dbReference>
<dbReference type="Pfam" id="PF13686">
    <property type="entry name" value="DrsE_2"/>
    <property type="match status" value="1"/>
</dbReference>
<evidence type="ECO:0000313" key="9">
    <source>
        <dbReference type="Proteomes" id="UP000252733"/>
    </source>
</evidence>